<dbReference type="InParanoid" id="A0A453YZ95"/>
<proteinExistence type="predicted"/>
<keyword evidence="3" id="KW-1185">Reference proteome</keyword>
<dbReference type="Proteomes" id="UP000007062">
    <property type="component" value="Chromosome 2L"/>
</dbReference>
<feature type="domain" description="Retrotransposon gag" evidence="1">
    <location>
        <begin position="68"/>
        <end position="139"/>
    </location>
</feature>
<dbReference type="PANTHER" id="PTHR33198:SF19">
    <property type="entry name" value="CCHC-TYPE DOMAIN-CONTAINING PROTEIN"/>
    <property type="match status" value="1"/>
</dbReference>
<dbReference type="InterPro" id="IPR005162">
    <property type="entry name" value="Retrotrans_gag_dom"/>
</dbReference>
<dbReference type="VEuPathDB" id="VectorBase:AGAP029366"/>
<dbReference type="KEGG" id="aga:133391408"/>
<reference evidence="2" key="3">
    <citation type="submission" date="2020-05" db="UniProtKB">
        <authorList>
            <consortium name="EnsemblMetazoa"/>
        </authorList>
    </citation>
    <scope>IDENTIFICATION</scope>
    <source>
        <strain evidence="2">PEST</strain>
    </source>
</reference>
<reference evidence="2 3" key="2">
    <citation type="journal article" date="2004" name="Trends Parasitol.">
        <title>The Anopheles gambiae genome: an update.</title>
        <authorList>
            <person name="Mongin E."/>
            <person name="Louis C."/>
            <person name="Holt R.A."/>
            <person name="Birney E."/>
            <person name="Collins F.H."/>
        </authorList>
    </citation>
    <scope>NUCLEOTIDE SEQUENCE [LARGE SCALE GENOMIC DNA]</scope>
    <source>
        <strain evidence="2 3">PEST</strain>
    </source>
</reference>
<dbReference type="AlphaFoldDB" id="A0A453YZ95"/>
<dbReference type="EnsemblMetazoa" id="AGAP029366-RA">
    <property type="protein sequence ID" value="AGAP029366-PA"/>
    <property type="gene ID" value="AGAP029366"/>
</dbReference>
<evidence type="ECO:0000259" key="1">
    <source>
        <dbReference type="Pfam" id="PF03732"/>
    </source>
</evidence>
<dbReference type="EMBL" id="AAAB01008807">
    <property type="status" value="NOT_ANNOTATED_CDS"/>
    <property type="molecule type" value="Genomic_DNA"/>
</dbReference>
<dbReference type="PANTHER" id="PTHR33198">
    <property type="entry name" value="ANK_REP_REGION DOMAIN-CONTAINING PROTEIN-RELATED"/>
    <property type="match status" value="1"/>
</dbReference>
<dbReference type="RefSeq" id="XP_061501616.1">
    <property type="nucleotide sequence ID" value="XM_061645632.1"/>
</dbReference>
<sequence>MVGQAMVGSIPEFNGFIDDWNVYQERLEQFFEVNDIPEGKRTALLISVIGTDSYKTLRDLCHPVLPKSRTFEELCELLRKQYSPQVAVFRERTVFYNARQEPGESVTVWYGRLKKLSVDCRFGENLEAILLDKFVTGLRSGMIMDRLCEENEGLTLELALELAVNKECALKSEVAGAGAGLC</sequence>
<dbReference type="Pfam" id="PF03732">
    <property type="entry name" value="Retrotrans_gag"/>
    <property type="match status" value="1"/>
</dbReference>
<evidence type="ECO:0000313" key="2">
    <source>
        <dbReference type="EnsemblMetazoa" id="AGAP029366-PA"/>
    </source>
</evidence>
<evidence type="ECO:0000313" key="3">
    <source>
        <dbReference type="Proteomes" id="UP000007062"/>
    </source>
</evidence>
<dbReference type="GeneID" id="133391408"/>
<protein>
    <submittedName>
        <fullName evidence="2">Retrotrans_gag domain-containing protein</fullName>
    </submittedName>
</protein>
<name>A0A453YZ95_ANOGA</name>
<accession>A0A453YZ95</accession>
<dbReference type="VEuPathDB" id="VectorBase:AGAMI1_014763"/>
<organism evidence="2 3">
    <name type="scientific">Anopheles gambiae</name>
    <name type="common">African malaria mosquito</name>
    <dbReference type="NCBI Taxonomy" id="7165"/>
    <lineage>
        <taxon>Eukaryota</taxon>
        <taxon>Metazoa</taxon>
        <taxon>Ecdysozoa</taxon>
        <taxon>Arthropoda</taxon>
        <taxon>Hexapoda</taxon>
        <taxon>Insecta</taxon>
        <taxon>Pterygota</taxon>
        <taxon>Neoptera</taxon>
        <taxon>Endopterygota</taxon>
        <taxon>Diptera</taxon>
        <taxon>Nematocera</taxon>
        <taxon>Culicoidea</taxon>
        <taxon>Culicidae</taxon>
        <taxon>Anophelinae</taxon>
        <taxon>Anopheles</taxon>
    </lineage>
</organism>
<reference evidence="2 3" key="1">
    <citation type="journal article" date="2002" name="Science">
        <title>The genome sequence of the malaria mosquito Anopheles gambiae.</title>
        <authorList>
            <person name="Holt R.A."/>
            <person name="Subramanian G.M."/>
            <person name="Halpern A."/>
            <person name="Sutton G.G."/>
            <person name="Charlab R."/>
            <person name="Nusskern D.R."/>
            <person name="Wincker P."/>
            <person name="Clark A.G."/>
            <person name="Ribeiro J.M."/>
            <person name="Wides R."/>
            <person name="Salzberg S.L."/>
            <person name="Loftus B."/>
            <person name="Yandell M."/>
            <person name="Majoros W.H."/>
            <person name="Rusch D.B."/>
            <person name="Lai Z."/>
            <person name="Kraft C.L."/>
            <person name="Abril J.F."/>
            <person name="Anthouard V."/>
            <person name="Arensburger P."/>
            <person name="Atkinson P.W."/>
            <person name="Baden H."/>
            <person name="de Berardinis V."/>
            <person name="Baldwin D."/>
            <person name="Benes V."/>
            <person name="Biedler J."/>
            <person name="Blass C."/>
            <person name="Bolanos R."/>
            <person name="Boscus D."/>
            <person name="Barnstead M."/>
            <person name="Cai S."/>
            <person name="Center A."/>
            <person name="Chaturverdi K."/>
            <person name="Christophides G.K."/>
            <person name="Chrystal M.A."/>
            <person name="Clamp M."/>
            <person name="Cravchik A."/>
            <person name="Curwen V."/>
            <person name="Dana A."/>
            <person name="Delcher A."/>
            <person name="Dew I."/>
            <person name="Evans C.A."/>
            <person name="Flanigan M."/>
            <person name="Grundschober-Freimoser A."/>
            <person name="Friedli L."/>
            <person name="Gu Z."/>
            <person name="Guan P."/>
            <person name="Guigo R."/>
            <person name="Hillenmeyer M.E."/>
            <person name="Hladun S.L."/>
            <person name="Hogan J.R."/>
            <person name="Hong Y.S."/>
            <person name="Hoover J."/>
            <person name="Jaillon O."/>
            <person name="Ke Z."/>
            <person name="Kodira C."/>
            <person name="Kokoza E."/>
            <person name="Koutsos A."/>
            <person name="Letunic I."/>
            <person name="Levitsky A."/>
            <person name="Liang Y."/>
            <person name="Lin J.J."/>
            <person name="Lobo N.F."/>
            <person name="Lopez J.R."/>
            <person name="Malek J.A."/>
            <person name="McIntosh T.C."/>
            <person name="Meister S."/>
            <person name="Miller J."/>
            <person name="Mobarry C."/>
            <person name="Mongin E."/>
            <person name="Murphy S.D."/>
            <person name="O'Brochta D.A."/>
            <person name="Pfannkoch C."/>
            <person name="Qi R."/>
            <person name="Regier M.A."/>
            <person name="Remington K."/>
            <person name="Shao H."/>
            <person name="Sharakhova M.V."/>
            <person name="Sitter C.D."/>
            <person name="Shetty J."/>
            <person name="Smith T.J."/>
            <person name="Strong R."/>
            <person name="Sun J."/>
            <person name="Thomasova D."/>
            <person name="Ton L.Q."/>
            <person name="Topalis P."/>
            <person name="Tu Z."/>
            <person name="Unger M.F."/>
            <person name="Walenz B."/>
            <person name="Wang A."/>
            <person name="Wang J."/>
            <person name="Wang M."/>
            <person name="Wang X."/>
            <person name="Woodford K.J."/>
            <person name="Wortman J.R."/>
            <person name="Wu M."/>
            <person name="Yao A."/>
            <person name="Zdobnov E.M."/>
            <person name="Zhang H."/>
            <person name="Zhao Q."/>
            <person name="Zhao S."/>
            <person name="Zhu S.C."/>
            <person name="Zhimulev I."/>
            <person name="Coluzzi M."/>
            <person name="della Torre A."/>
            <person name="Roth C.W."/>
            <person name="Louis C."/>
            <person name="Kalush F."/>
            <person name="Mural R.J."/>
            <person name="Myers E.W."/>
            <person name="Adams M.D."/>
            <person name="Smith H.O."/>
            <person name="Broder S."/>
            <person name="Gardner M.J."/>
            <person name="Fraser C.M."/>
            <person name="Birney E."/>
            <person name="Bork P."/>
            <person name="Brey P.T."/>
            <person name="Venter J.C."/>
            <person name="Weissenbach J."/>
            <person name="Kafatos F.C."/>
            <person name="Collins F.H."/>
            <person name="Hoffman S.L."/>
        </authorList>
    </citation>
    <scope>NUCLEOTIDE SEQUENCE [LARGE SCALE GENOMIC DNA]</scope>
    <source>
        <strain evidence="2 3">PEST</strain>
    </source>
</reference>